<accession>A0A1B0ZZS1</accession>
<dbReference type="InterPro" id="IPR038734">
    <property type="entry name" value="YhaN_AAA"/>
</dbReference>
<name>A0A1B0ZZS1_9RHOB</name>
<dbReference type="InterPro" id="IPR027417">
    <property type="entry name" value="P-loop_NTPase"/>
</dbReference>
<dbReference type="Pfam" id="PF13514">
    <property type="entry name" value="AAA_27"/>
    <property type="match status" value="1"/>
</dbReference>
<feature type="coiled-coil region" evidence="1">
    <location>
        <begin position="939"/>
        <end position="989"/>
    </location>
</feature>
<protein>
    <recommendedName>
        <fullName evidence="3">YhaN AAA domain-containing protein</fullName>
    </recommendedName>
</protein>
<keyword evidence="1" id="KW-0175">Coiled coil</keyword>
<dbReference type="KEGG" id="rmb:K529_003555"/>
<dbReference type="GeneID" id="28248877"/>
<feature type="domain" description="YhaN AAA" evidence="3">
    <location>
        <begin position="1"/>
        <end position="207"/>
    </location>
</feature>
<organism evidence="4 5">
    <name type="scientific">Tritonibacter mobilis F1926</name>
    <dbReference type="NCBI Taxonomy" id="1265309"/>
    <lineage>
        <taxon>Bacteria</taxon>
        <taxon>Pseudomonadati</taxon>
        <taxon>Pseudomonadota</taxon>
        <taxon>Alphaproteobacteria</taxon>
        <taxon>Rhodobacterales</taxon>
        <taxon>Paracoccaceae</taxon>
        <taxon>Tritonibacter</taxon>
    </lineage>
</organism>
<dbReference type="EMBL" id="CP015230">
    <property type="protein sequence ID" value="ANP39834.1"/>
    <property type="molecule type" value="Genomic_DNA"/>
</dbReference>
<sequence>MRIQRLSLDRFGHFTDRQYDFGSGRDGHDFHIIYGPNEAGKTTTMEAVLRLFYGFPMRESYAFRHPRKNLQISATLEIEGALRNFIRLPSPSRALVDETGTAVPEAALSAHLAGLSELDYRRLLCLDDETIERGGEEIANAEGDIGRLLFSAAAGVADLSSVLDGIRERADALWKKRASTTRMAELKRALAEVDKDIKARDVTASAWKALKRDLAKAQDAELSARETRNALNTAKARTEAQRRALPMVAEIAELEQAIAPWASYPTHLDFNPERLIELRSDRGVATQNIARLSDEITTLKEERARLSVAPAGLELAGALQALEDLAARDRTARLDLGRRQDEQQAAEAAMRQAARDLGIVSPDADLQDLVLSSANIAELETVRETLRAASATAEAEAREVADLQERVSAASQALQDGQPVADPAPLVGDILLCFDAESLAPAHATALQAIETAKIKAGRSLSALSFAGASFDSLPACPCSRPQAVLWSERHQEVQRELRATQEKRDAHQEDAEARAAQARVLTEDAKVVSDSEAEELRARRDTRWAEHLAALTPSTASGFHTAMQLHDTAADARLTQYRELAQLREIRQAEAEARARAAQAQVRITGLHDACSDIERNVHAAAAQVGLATPLSPAEWLEWVQFHEVASEDARTLRETQEAHQSTLRRAKALMTELVTVLPFAPADLNTALTTARRMTEEERKQAEVRTKAQDARQQAQRDLAQREARHTQAQHAKEDAELAWQTLVQNLLGGGFAPERLMASLEPLRALREHEKTRAGAARRVVTMQTDQSQFAEEVAALARAHDLPPQATAAETYAALKALAEHARATQEKRDSLDHALETAKADKADHKSRQDAIDQEVAAIASVFPTPEALQDIDALREVATRAQQIIESRAKLDALTRQVRSELDTDDIETARAQLAETSVAELDATLDSNASDLAHAEEQLTRAIQERVTAEHALAEIKGDDAIATLIEQKATLELQLEETAVKHLELSLGHHLASDAIRRYRDSHRSGMLTATEQCFAGLTQGAYPSLSTQIDKDSEVLLAVDKYGVSKRADEMSKGTRFQLYLALRAAAHEQLVAQGTTLPFFCDDIFETFDEARTSAACRVMETIGGRGQAIYLTHHRHVVDIAKSVCTTPPIVHEL</sequence>
<dbReference type="PANTHER" id="PTHR41259">
    <property type="entry name" value="DOUBLE-STRAND BREAK REPAIR RAD50 ATPASE, PUTATIVE-RELATED"/>
    <property type="match status" value="1"/>
</dbReference>
<dbReference type="RefSeq" id="WP_046002446.1">
    <property type="nucleotide sequence ID" value="NZ_CP015230.1"/>
</dbReference>
<dbReference type="SUPFAM" id="SSF52540">
    <property type="entry name" value="P-loop containing nucleoside triphosphate hydrolases"/>
    <property type="match status" value="1"/>
</dbReference>
<dbReference type="STRING" id="1265309.K529_003555"/>
<evidence type="ECO:0000256" key="1">
    <source>
        <dbReference type="SAM" id="Coils"/>
    </source>
</evidence>
<dbReference type="Proteomes" id="UP000013243">
    <property type="component" value="Chromosome"/>
</dbReference>
<gene>
    <name evidence="4" type="ORF">K529_003555</name>
</gene>
<evidence type="ECO:0000259" key="3">
    <source>
        <dbReference type="Pfam" id="PF13514"/>
    </source>
</evidence>
<reference evidence="4 5" key="1">
    <citation type="journal article" date="2016" name="ISME J.">
        <title>Global occurrence and heterogeneity of the Roseobacter-clade species Ruegeria mobilis.</title>
        <authorList>
            <person name="Sonnenschein E."/>
            <person name="Gram L."/>
        </authorList>
    </citation>
    <scope>NUCLEOTIDE SEQUENCE [LARGE SCALE GENOMIC DNA]</scope>
    <source>
        <strain evidence="4 5">F1926</strain>
    </source>
</reference>
<feature type="region of interest" description="Disordered" evidence="2">
    <location>
        <begin position="695"/>
        <end position="733"/>
    </location>
</feature>
<feature type="coiled-coil region" evidence="1">
    <location>
        <begin position="376"/>
        <end position="413"/>
    </location>
</feature>
<feature type="compositionally biased region" description="Basic and acidic residues" evidence="2">
    <location>
        <begin position="695"/>
        <end position="712"/>
    </location>
</feature>
<feature type="compositionally biased region" description="Basic and acidic residues" evidence="2">
    <location>
        <begin position="721"/>
        <end position="733"/>
    </location>
</feature>
<feature type="coiled-coil region" evidence="1">
    <location>
        <begin position="282"/>
        <end position="309"/>
    </location>
</feature>
<dbReference type="AlphaFoldDB" id="A0A1B0ZZS1"/>
<evidence type="ECO:0000313" key="5">
    <source>
        <dbReference type="Proteomes" id="UP000013243"/>
    </source>
</evidence>
<dbReference type="OrthoDB" id="9764467at2"/>
<evidence type="ECO:0000256" key="2">
    <source>
        <dbReference type="SAM" id="MobiDB-lite"/>
    </source>
</evidence>
<dbReference type="PANTHER" id="PTHR41259:SF1">
    <property type="entry name" value="DOUBLE-STRAND BREAK REPAIR RAD50 ATPASE, PUTATIVE-RELATED"/>
    <property type="match status" value="1"/>
</dbReference>
<evidence type="ECO:0000313" key="4">
    <source>
        <dbReference type="EMBL" id="ANP39834.1"/>
    </source>
</evidence>
<dbReference type="Gene3D" id="3.40.50.300">
    <property type="entry name" value="P-loop containing nucleotide triphosphate hydrolases"/>
    <property type="match status" value="2"/>
</dbReference>
<proteinExistence type="predicted"/>